<comment type="caution">
    <text evidence="4">The sequence shown here is derived from an EMBL/GenBank/DDBJ whole genome shotgun (WGS) entry which is preliminary data.</text>
</comment>
<dbReference type="SUPFAM" id="SSF47576">
    <property type="entry name" value="Calponin-homology domain, CH-domain"/>
    <property type="match status" value="1"/>
</dbReference>
<dbReference type="Pfam" id="PF00307">
    <property type="entry name" value="CH"/>
    <property type="match status" value="1"/>
</dbReference>
<evidence type="ECO:0000313" key="4">
    <source>
        <dbReference type="EMBL" id="GLD64782.1"/>
    </source>
</evidence>
<accession>A0AAD3MZN2</accession>
<dbReference type="InterPro" id="IPR036872">
    <property type="entry name" value="CH_dom_sf"/>
</dbReference>
<dbReference type="AlphaFoldDB" id="A0AAD3MZN2"/>
<dbReference type="InterPro" id="IPR001589">
    <property type="entry name" value="Actinin_actin-bd_CS"/>
</dbReference>
<gene>
    <name evidence="4" type="ORF">AKAME5_001630100</name>
</gene>
<protein>
    <submittedName>
        <fullName evidence="4">Dystrophin isoform X1</fullName>
    </submittedName>
</protein>
<keyword evidence="1" id="KW-0677">Repeat</keyword>
<keyword evidence="5" id="KW-1185">Reference proteome</keyword>
<reference evidence="4" key="1">
    <citation type="submission" date="2022-08" db="EMBL/GenBank/DDBJ databases">
        <title>Genome sequencing of akame (Lates japonicus).</title>
        <authorList>
            <person name="Hashiguchi Y."/>
            <person name="Takahashi H."/>
        </authorList>
    </citation>
    <scope>NUCLEOTIDE SEQUENCE</scope>
    <source>
        <strain evidence="4">Kochi</strain>
    </source>
</reference>
<dbReference type="InterPro" id="IPR001715">
    <property type="entry name" value="CH_dom"/>
</dbReference>
<evidence type="ECO:0000256" key="1">
    <source>
        <dbReference type="ARBA" id="ARBA00022737"/>
    </source>
</evidence>
<dbReference type="PROSITE" id="PS00020">
    <property type="entry name" value="ACTININ_2"/>
    <property type="match status" value="1"/>
</dbReference>
<sequence>MGIGPFDLFIEQTGKPPVEDLFSDLCDGRRLLELLEGLSGHELILQKNNVELVNIGAADIVDGNHKLILGLIWSIILHWQVKDVMRM</sequence>
<evidence type="ECO:0000313" key="5">
    <source>
        <dbReference type="Proteomes" id="UP001279410"/>
    </source>
</evidence>
<dbReference type="EMBL" id="BRZM01000071">
    <property type="protein sequence ID" value="GLD64782.1"/>
    <property type="molecule type" value="Genomic_DNA"/>
</dbReference>
<feature type="domain" description="Calponin-homology (CH)" evidence="3">
    <location>
        <begin position="46"/>
        <end position="79"/>
    </location>
</feature>
<name>A0AAD3MZN2_LATJO</name>
<dbReference type="PANTHER" id="PTHR11915">
    <property type="entry name" value="SPECTRIN/FILAMIN RELATED CYTOSKELETAL PROTEIN"/>
    <property type="match status" value="1"/>
</dbReference>
<dbReference type="Gene3D" id="1.10.418.10">
    <property type="entry name" value="Calponin-like domain"/>
    <property type="match status" value="2"/>
</dbReference>
<dbReference type="GO" id="GO:0003779">
    <property type="term" value="F:actin binding"/>
    <property type="evidence" value="ECO:0007669"/>
    <property type="project" value="UniProtKB-KW"/>
</dbReference>
<keyword evidence="2" id="KW-0009">Actin-binding</keyword>
<dbReference type="Proteomes" id="UP001279410">
    <property type="component" value="Unassembled WGS sequence"/>
</dbReference>
<organism evidence="4 5">
    <name type="scientific">Lates japonicus</name>
    <name type="common">Japanese lates</name>
    <dbReference type="NCBI Taxonomy" id="270547"/>
    <lineage>
        <taxon>Eukaryota</taxon>
        <taxon>Metazoa</taxon>
        <taxon>Chordata</taxon>
        <taxon>Craniata</taxon>
        <taxon>Vertebrata</taxon>
        <taxon>Euteleostomi</taxon>
        <taxon>Actinopterygii</taxon>
        <taxon>Neopterygii</taxon>
        <taxon>Teleostei</taxon>
        <taxon>Neoteleostei</taxon>
        <taxon>Acanthomorphata</taxon>
        <taxon>Carangaria</taxon>
        <taxon>Carangaria incertae sedis</taxon>
        <taxon>Centropomidae</taxon>
        <taxon>Lates</taxon>
    </lineage>
</organism>
<proteinExistence type="predicted"/>
<evidence type="ECO:0000256" key="2">
    <source>
        <dbReference type="ARBA" id="ARBA00023203"/>
    </source>
</evidence>
<evidence type="ECO:0000259" key="3">
    <source>
        <dbReference type="Pfam" id="PF00307"/>
    </source>
</evidence>